<keyword evidence="1" id="KW-1133">Transmembrane helix</keyword>
<feature type="non-terminal residue" evidence="2">
    <location>
        <position position="1"/>
    </location>
</feature>
<feature type="transmembrane region" description="Helical" evidence="1">
    <location>
        <begin position="55"/>
        <end position="77"/>
    </location>
</feature>
<keyword evidence="1" id="KW-0812">Transmembrane</keyword>
<accession>A0AAV5TJU8</accession>
<evidence type="ECO:0000313" key="2">
    <source>
        <dbReference type="EMBL" id="GMS94590.1"/>
    </source>
</evidence>
<keyword evidence="3" id="KW-1185">Reference proteome</keyword>
<dbReference type="EMBL" id="BTSX01000004">
    <property type="protein sequence ID" value="GMS94590.1"/>
    <property type="molecule type" value="Genomic_DNA"/>
</dbReference>
<evidence type="ECO:0000313" key="3">
    <source>
        <dbReference type="Proteomes" id="UP001432027"/>
    </source>
</evidence>
<organism evidence="2 3">
    <name type="scientific">Pristionchus entomophagus</name>
    <dbReference type="NCBI Taxonomy" id="358040"/>
    <lineage>
        <taxon>Eukaryota</taxon>
        <taxon>Metazoa</taxon>
        <taxon>Ecdysozoa</taxon>
        <taxon>Nematoda</taxon>
        <taxon>Chromadorea</taxon>
        <taxon>Rhabditida</taxon>
        <taxon>Rhabditina</taxon>
        <taxon>Diplogasteromorpha</taxon>
        <taxon>Diplogasteroidea</taxon>
        <taxon>Neodiplogasteridae</taxon>
        <taxon>Pristionchus</taxon>
    </lineage>
</organism>
<proteinExistence type="predicted"/>
<keyword evidence="1" id="KW-0472">Membrane</keyword>
<dbReference type="AlphaFoldDB" id="A0AAV5TJU8"/>
<reference evidence="2" key="1">
    <citation type="submission" date="2023-10" db="EMBL/GenBank/DDBJ databases">
        <title>Genome assembly of Pristionchus species.</title>
        <authorList>
            <person name="Yoshida K."/>
            <person name="Sommer R.J."/>
        </authorList>
    </citation>
    <scope>NUCLEOTIDE SEQUENCE</scope>
    <source>
        <strain evidence="2">RS0144</strain>
    </source>
</reference>
<name>A0AAV5TJU8_9BILA</name>
<gene>
    <name evidence="2" type="ORF">PENTCL1PPCAC_16765</name>
</gene>
<dbReference type="Proteomes" id="UP001432027">
    <property type="component" value="Unassembled WGS sequence"/>
</dbReference>
<evidence type="ECO:0000256" key="1">
    <source>
        <dbReference type="SAM" id="Phobius"/>
    </source>
</evidence>
<comment type="caution">
    <text evidence="2">The sequence shown here is derived from an EMBL/GenBank/DDBJ whole genome shotgun (WGS) entry which is preliminary data.</text>
</comment>
<protein>
    <submittedName>
        <fullName evidence="2">Uncharacterized protein</fullName>
    </submittedName>
</protein>
<sequence length="82" mass="9234">GYFGYAEIYEAEDFHRPVSTLEQALTVMSARPFTLKQEPLPGNSPEYSLKWPDSMLSATVPILAPTFIIFSMLLPWVHDGSE</sequence>